<accession>A0A239BSW9</accession>
<evidence type="ECO:0000313" key="3">
    <source>
        <dbReference type="EMBL" id="SNS11115.1"/>
    </source>
</evidence>
<reference evidence="3 4" key="1">
    <citation type="submission" date="2017-06" db="EMBL/GenBank/DDBJ databases">
        <authorList>
            <person name="Kim H.J."/>
            <person name="Triplett B.A."/>
        </authorList>
    </citation>
    <scope>NUCLEOTIDE SEQUENCE [LARGE SCALE GENOMIC DNA]</scope>
    <source>
        <strain evidence="3 4">DSM 43151</strain>
    </source>
</reference>
<name>A0A239BSW9_9ACTN</name>
<proteinExistence type="predicted"/>
<evidence type="ECO:0008006" key="5">
    <source>
        <dbReference type="Google" id="ProtNLM"/>
    </source>
</evidence>
<keyword evidence="1" id="KW-0472">Membrane</keyword>
<feature type="chain" id="PRO_5013054153" description="LPXTG-motif cell wall anchor domain-containing protein" evidence="2">
    <location>
        <begin position="31"/>
        <end position="496"/>
    </location>
</feature>
<dbReference type="RefSeq" id="WP_143232532.1">
    <property type="nucleotide sequence ID" value="NZ_BOMU01000062.1"/>
</dbReference>
<feature type="transmembrane region" description="Helical" evidence="1">
    <location>
        <begin position="465"/>
        <end position="486"/>
    </location>
</feature>
<protein>
    <recommendedName>
        <fullName evidence="5">LPXTG-motif cell wall anchor domain-containing protein</fullName>
    </recommendedName>
</protein>
<dbReference type="InterPro" id="IPR013783">
    <property type="entry name" value="Ig-like_fold"/>
</dbReference>
<keyword evidence="1" id="KW-1133">Transmembrane helix</keyword>
<keyword evidence="2" id="KW-0732">Signal</keyword>
<dbReference type="GO" id="GO:0005975">
    <property type="term" value="P:carbohydrate metabolic process"/>
    <property type="evidence" value="ECO:0007669"/>
    <property type="project" value="UniProtKB-ARBA"/>
</dbReference>
<dbReference type="OrthoDB" id="3287997at2"/>
<evidence type="ECO:0000256" key="1">
    <source>
        <dbReference type="SAM" id="Phobius"/>
    </source>
</evidence>
<evidence type="ECO:0000256" key="2">
    <source>
        <dbReference type="SAM" id="SignalP"/>
    </source>
</evidence>
<sequence>MRLRTLFRRLLLPPVAAGLVVSSLALPARAESLTDFPLLFIDIADTVTVIDGQSKTVNFDIRNFGGGNAENVAVGFGPVPAEIGFVPPAGCSVTTCELDKLAPGEKHRFSFTVKPTAAAIPDLAMKLNVSVSIDGEENDSTAVQVIRTTKSGADLELAEIKDLNLGRGQSTDLPVTISNTGNTASTTLGLAVFAEEGIEPDLDYRNCEKDDEGGVICVIDERLAPGETAGLAVRSPAKLKVGADVPGPASYFVDVVAVGLSDKFVAEFAKRNAGRTGTELQLKKTAKVAQLNADDEDPISDDLNPRDNVAEFTVSVPKSDADSKAIGGTIRGTVGDHVTFQVGTQNLGPTATIPLSFTAIRYVHVNLPVGVELTEETESCLPGTSLDDIDFEGTLASRDWVCLAAQQLPKGKKSMFTFTAEIQDGSHEAGFVQVDGGVQDSNHGNDKAALTVEAQEGLPVTGPSAVLLAGAGAALLVVGVFAFRLARRRRIITIVE</sequence>
<keyword evidence="1" id="KW-0812">Transmembrane</keyword>
<gene>
    <name evidence="3" type="ORF">SAMN06264365_110119</name>
</gene>
<dbReference type="Proteomes" id="UP000198415">
    <property type="component" value="Unassembled WGS sequence"/>
</dbReference>
<dbReference type="AlphaFoldDB" id="A0A239BSW9"/>
<dbReference type="EMBL" id="FZNR01000010">
    <property type="protein sequence ID" value="SNS11115.1"/>
    <property type="molecule type" value="Genomic_DNA"/>
</dbReference>
<evidence type="ECO:0000313" key="4">
    <source>
        <dbReference type="Proteomes" id="UP000198415"/>
    </source>
</evidence>
<feature type="signal peptide" evidence="2">
    <location>
        <begin position="1"/>
        <end position="30"/>
    </location>
</feature>
<organism evidence="3 4">
    <name type="scientific">Actinoplanes regularis</name>
    <dbReference type="NCBI Taxonomy" id="52697"/>
    <lineage>
        <taxon>Bacteria</taxon>
        <taxon>Bacillati</taxon>
        <taxon>Actinomycetota</taxon>
        <taxon>Actinomycetes</taxon>
        <taxon>Micromonosporales</taxon>
        <taxon>Micromonosporaceae</taxon>
        <taxon>Actinoplanes</taxon>
    </lineage>
</organism>
<keyword evidence="4" id="KW-1185">Reference proteome</keyword>
<dbReference type="Gene3D" id="2.60.40.10">
    <property type="entry name" value="Immunoglobulins"/>
    <property type="match status" value="1"/>
</dbReference>